<dbReference type="EMBL" id="CAJOBA010014488">
    <property type="protein sequence ID" value="CAF3883960.1"/>
    <property type="molecule type" value="Genomic_DNA"/>
</dbReference>
<evidence type="ECO:0000313" key="2">
    <source>
        <dbReference type="EMBL" id="CAF1114508.1"/>
    </source>
</evidence>
<dbReference type="EMBL" id="CAJOBC010004351">
    <property type="protein sequence ID" value="CAF3824628.1"/>
    <property type="molecule type" value="Genomic_DNA"/>
</dbReference>
<dbReference type="InterPro" id="IPR038700">
    <property type="entry name" value="Thiol_cytolys_C_sf"/>
</dbReference>
<dbReference type="Proteomes" id="UP000677228">
    <property type="component" value="Unassembled WGS sequence"/>
</dbReference>
<organism evidence="1 5">
    <name type="scientific">Didymodactylos carnosus</name>
    <dbReference type="NCBI Taxonomy" id="1234261"/>
    <lineage>
        <taxon>Eukaryota</taxon>
        <taxon>Metazoa</taxon>
        <taxon>Spiralia</taxon>
        <taxon>Gnathifera</taxon>
        <taxon>Rotifera</taxon>
        <taxon>Eurotatoria</taxon>
        <taxon>Bdelloidea</taxon>
        <taxon>Philodinida</taxon>
        <taxon>Philodinidae</taxon>
        <taxon>Didymodactylos</taxon>
    </lineage>
</organism>
<evidence type="ECO:0000313" key="1">
    <source>
        <dbReference type="EMBL" id="CAF1055563.1"/>
    </source>
</evidence>
<dbReference type="Proteomes" id="UP000663829">
    <property type="component" value="Unassembled WGS sequence"/>
</dbReference>
<protein>
    <submittedName>
        <fullName evidence="1">Uncharacterized protein</fullName>
    </submittedName>
</protein>
<dbReference type="InterPro" id="IPR036359">
    <property type="entry name" value="Thiol_cytolysin_sf"/>
</dbReference>
<sequence>MFVNVHSGAIKIDSKGAYVARAWIDFRDAIGTFTYSSGNIYAGKSTTIQLPEVVEWVQVRVENQRLVGKWNEVFRQEMNGPRNLCYTVGGTTFHPNFSGQSC</sequence>
<evidence type="ECO:0000313" key="3">
    <source>
        <dbReference type="EMBL" id="CAF3824628.1"/>
    </source>
</evidence>
<evidence type="ECO:0000313" key="5">
    <source>
        <dbReference type="Proteomes" id="UP000663829"/>
    </source>
</evidence>
<proteinExistence type="predicted"/>
<dbReference type="Gene3D" id="2.60.40.1430">
    <property type="entry name" value="Perfringolysin, domain 4"/>
    <property type="match status" value="1"/>
</dbReference>
<dbReference type="SUPFAM" id="SSF56978">
    <property type="entry name" value="Perfringolysin"/>
    <property type="match status" value="1"/>
</dbReference>
<dbReference type="GO" id="GO:0015485">
    <property type="term" value="F:cholesterol binding"/>
    <property type="evidence" value="ECO:0007669"/>
    <property type="project" value="InterPro"/>
</dbReference>
<keyword evidence="5" id="KW-1185">Reference proteome</keyword>
<name>A0A814KQI6_9BILA</name>
<accession>A0A814KQI6</accession>
<reference evidence="1" key="1">
    <citation type="submission" date="2021-02" db="EMBL/GenBank/DDBJ databases">
        <authorList>
            <person name="Nowell W R."/>
        </authorList>
    </citation>
    <scope>NUCLEOTIDE SEQUENCE</scope>
</reference>
<dbReference type="EMBL" id="CAJNOK010010387">
    <property type="protein sequence ID" value="CAF1114508.1"/>
    <property type="molecule type" value="Genomic_DNA"/>
</dbReference>
<comment type="caution">
    <text evidence="1">The sequence shown here is derived from an EMBL/GenBank/DDBJ whole genome shotgun (WGS) entry which is preliminary data.</text>
</comment>
<gene>
    <name evidence="1" type="ORF">GPM918_LOCUS16511</name>
    <name evidence="2" type="ORF">OVA965_LOCUS19899</name>
    <name evidence="3" type="ORF">SRO942_LOCUS16511</name>
    <name evidence="4" type="ORF">TMI583_LOCUS20106</name>
</gene>
<dbReference type="AlphaFoldDB" id="A0A814KQI6"/>
<dbReference type="OrthoDB" id="9973294at2759"/>
<dbReference type="Proteomes" id="UP000681722">
    <property type="component" value="Unassembled WGS sequence"/>
</dbReference>
<evidence type="ECO:0000313" key="4">
    <source>
        <dbReference type="EMBL" id="CAF3883960.1"/>
    </source>
</evidence>
<dbReference type="Proteomes" id="UP000682733">
    <property type="component" value="Unassembled WGS sequence"/>
</dbReference>
<dbReference type="EMBL" id="CAJNOQ010004351">
    <property type="protein sequence ID" value="CAF1055563.1"/>
    <property type="molecule type" value="Genomic_DNA"/>
</dbReference>